<evidence type="ECO:0000256" key="2">
    <source>
        <dbReference type="ARBA" id="ARBA00022670"/>
    </source>
</evidence>
<dbReference type="STRING" id="6265.A0A0B2VS83"/>
<name>A0A0B2VS83_TOXCA</name>
<dbReference type="OrthoDB" id="771136at2759"/>
<evidence type="ECO:0000256" key="9">
    <source>
        <dbReference type="RuleBase" id="RU000454"/>
    </source>
</evidence>
<dbReference type="OMA" id="SINMAYY"/>
<evidence type="ECO:0000256" key="10">
    <source>
        <dbReference type="SAM" id="SignalP"/>
    </source>
</evidence>
<dbReference type="GO" id="GO:0005764">
    <property type="term" value="C:lysosome"/>
    <property type="evidence" value="ECO:0007669"/>
    <property type="project" value="TreeGrafter"/>
</dbReference>
<comment type="similarity">
    <text evidence="1 9">Belongs to the peptidase A1 family.</text>
</comment>
<feature type="active site" evidence="7">
    <location>
        <position position="283"/>
    </location>
</feature>
<evidence type="ECO:0000313" key="13">
    <source>
        <dbReference type="Proteomes" id="UP000031036"/>
    </source>
</evidence>
<organism evidence="12 13">
    <name type="scientific">Toxocara canis</name>
    <name type="common">Canine roundworm</name>
    <dbReference type="NCBI Taxonomy" id="6265"/>
    <lineage>
        <taxon>Eukaryota</taxon>
        <taxon>Metazoa</taxon>
        <taxon>Ecdysozoa</taxon>
        <taxon>Nematoda</taxon>
        <taxon>Chromadorea</taxon>
        <taxon>Rhabditida</taxon>
        <taxon>Spirurina</taxon>
        <taxon>Ascaridomorpha</taxon>
        <taxon>Ascaridoidea</taxon>
        <taxon>Toxocaridae</taxon>
        <taxon>Toxocara</taxon>
    </lineage>
</organism>
<keyword evidence="2 9" id="KW-0645">Protease</keyword>
<evidence type="ECO:0000256" key="1">
    <source>
        <dbReference type="ARBA" id="ARBA00007447"/>
    </source>
</evidence>
<dbReference type="FunFam" id="2.40.70.10:FF:000002">
    <property type="entry name" value="Vacuolar aspartic proteinase"/>
    <property type="match status" value="1"/>
</dbReference>
<dbReference type="PRINTS" id="PR00792">
    <property type="entry name" value="PEPSIN"/>
</dbReference>
<reference evidence="12 13" key="1">
    <citation type="submission" date="2014-11" db="EMBL/GenBank/DDBJ databases">
        <title>Genetic blueprint of the zoonotic pathogen Toxocara canis.</title>
        <authorList>
            <person name="Zhu X.-Q."/>
            <person name="Korhonen P.K."/>
            <person name="Cai H."/>
            <person name="Young N.D."/>
            <person name="Nejsum P."/>
            <person name="von Samson-Himmelstjerna G."/>
            <person name="Boag P.R."/>
            <person name="Tan P."/>
            <person name="Li Q."/>
            <person name="Min J."/>
            <person name="Yang Y."/>
            <person name="Wang X."/>
            <person name="Fang X."/>
            <person name="Hall R.S."/>
            <person name="Hofmann A."/>
            <person name="Sternberg P.W."/>
            <person name="Jex A.R."/>
            <person name="Gasser R.B."/>
        </authorList>
    </citation>
    <scope>NUCLEOTIDE SEQUENCE [LARGE SCALE GENOMIC DNA]</scope>
    <source>
        <strain evidence="12">PN_DK_2014</strain>
    </source>
</reference>
<feature type="disulfide bond" evidence="8">
    <location>
        <begin position="106"/>
        <end position="113"/>
    </location>
</feature>
<dbReference type="PROSITE" id="PS00141">
    <property type="entry name" value="ASP_PROTEASE"/>
    <property type="match status" value="2"/>
</dbReference>
<dbReference type="InterPro" id="IPR021109">
    <property type="entry name" value="Peptidase_aspartic_dom_sf"/>
</dbReference>
<dbReference type="PROSITE" id="PS51767">
    <property type="entry name" value="PEPTIDASE_A1"/>
    <property type="match status" value="1"/>
</dbReference>
<keyword evidence="13" id="KW-1185">Reference proteome</keyword>
<evidence type="ECO:0000256" key="7">
    <source>
        <dbReference type="PIRSR" id="PIRSR601461-1"/>
    </source>
</evidence>
<dbReference type="PANTHER" id="PTHR47966:SF40">
    <property type="entry name" value="ASPARTIC PROTEASE 3"/>
    <property type="match status" value="1"/>
</dbReference>
<feature type="disulfide bond" evidence="8">
    <location>
        <begin position="316"/>
        <end position="350"/>
    </location>
</feature>
<comment type="caution">
    <text evidence="12">The sequence shown here is derived from an EMBL/GenBank/DDBJ whole genome shotgun (WGS) entry which is preliminary data.</text>
</comment>
<dbReference type="EMBL" id="JPKZ01001125">
    <property type="protein sequence ID" value="KHN83855.1"/>
    <property type="molecule type" value="Genomic_DNA"/>
</dbReference>
<dbReference type="PANTHER" id="PTHR47966">
    <property type="entry name" value="BETA-SITE APP-CLEAVING ENZYME, ISOFORM A-RELATED"/>
    <property type="match status" value="1"/>
</dbReference>
<feature type="chain" id="PRO_5002080319" evidence="10">
    <location>
        <begin position="20"/>
        <end position="394"/>
    </location>
</feature>
<evidence type="ECO:0000256" key="6">
    <source>
        <dbReference type="ARBA" id="ARBA00023180"/>
    </source>
</evidence>
<dbReference type="MEROPS" id="A01.A69"/>
<keyword evidence="6" id="KW-0325">Glycoprotein</keyword>
<keyword evidence="4 9" id="KW-0378">Hydrolase</keyword>
<dbReference type="InterPro" id="IPR001461">
    <property type="entry name" value="Aspartic_peptidase_A1"/>
</dbReference>
<keyword evidence="5 8" id="KW-1015">Disulfide bond</keyword>
<gene>
    <name evidence="12" type="primary">asp-3</name>
    <name evidence="12" type="ORF">Tcan_18545</name>
</gene>
<dbReference type="Pfam" id="PF00026">
    <property type="entry name" value="Asp"/>
    <property type="match status" value="1"/>
</dbReference>
<evidence type="ECO:0000256" key="5">
    <source>
        <dbReference type="ARBA" id="ARBA00023157"/>
    </source>
</evidence>
<dbReference type="FunFam" id="2.40.70.10:FF:000008">
    <property type="entry name" value="Cathepsin D"/>
    <property type="match status" value="1"/>
</dbReference>
<evidence type="ECO:0000313" key="12">
    <source>
        <dbReference type="EMBL" id="KHN83855.1"/>
    </source>
</evidence>
<evidence type="ECO:0000259" key="11">
    <source>
        <dbReference type="PROSITE" id="PS51767"/>
    </source>
</evidence>
<accession>A0A0B2VS83</accession>
<keyword evidence="3 9" id="KW-0064">Aspartyl protease</keyword>
<dbReference type="SUPFAM" id="SSF50630">
    <property type="entry name" value="Acid proteases"/>
    <property type="match status" value="1"/>
</dbReference>
<feature type="active site" evidence="7">
    <location>
        <position position="93"/>
    </location>
</feature>
<evidence type="ECO:0000256" key="4">
    <source>
        <dbReference type="ARBA" id="ARBA00022801"/>
    </source>
</evidence>
<protein>
    <submittedName>
        <fullName evidence="12">Aspartic protease 3</fullName>
    </submittedName>
</protein>
<dbReference type="InterPro" id="IPR033121">
    <property type="entry name" value="PEPTIDASE_A1"/>
</dbReference>
<dbReference type="InterPro" id="IPR001969">
    <property type="entry name" value="Aspartic_peptidase_AS"/>
</dbReference>
<dbReference type="AlphaFoldDB" id="A0A0B2VS83"/>
<dbReference type="Gene3D" id="2.40.70.10">
    <property type="entry name" value="Acid Proteases"/>
    <property type="match status" value="2"/>
</dbReference>
<feature type="domain" description="Peptidase A1" evidence="11">
    <location>
        <begin position="75"/>
        <end position="391"/>
    </location>
</feature>
<evidence type="ECO:0000256" key="3">
    <source>
        <dbReference type="ARBA" id="ARBA00022750"/>
    </source>
</evidence>
<evidence type="ECO:0000256" key="8">
    <source>
        <dbReference type="PIRSR" id="PIRSR601461-2"/>
    </source>
</evidence>
<dbReference type="GO" id="GO:0004190">
    <property type="term" value="F:aspartic-type endopeptidase activity"/>
    <property type="evidence" value="ECO:0007669"/>
    <property type="project" value="UniProtKB-KW"/>
</dbReference>
<dbReference type="GO" id="GO:0006508">
    <property type="term" value="P:proteolysis"/>
    <property type="evidence" value="ECO:0007669"/>
    <property type="project" value="UniProtKB-KW"/>
</dbReference>
<proteinExistence type="inferred from homology"/>
<feature type="signal peptide" evidence="10">
    <location>
        <begin position="1"/>
        <end position="19"/>
    </location>
</feature>
<dbReference type="Proteomes" id="UP000031036">
    <property type="component" value="Unassembled WGS sequence"/>
</dbReference>
<keyword evidence="10" id="KW-0732">Signal</keyword>
<sequence length="394" mass="43247">MVGHVVFTTSLLLTLCVNAIIRTPLSKRRDVRQLSSKLYKTKAIAEFVRQKYDRKPNVHNHGYVEPLINYGDTQYAGPITIGTPPQNFLVLFDTGSSNLWVPCNECSLFDQACQNHNQFSCFDSFTCFSLFEHFHIEYGNGSVSGHIDYDIVCLGNTSTSFCTNPNQGFACATHEPGDTFTTAPFDGVLGMAWDSISVDSIAQPMDQVFRNPSCKEKLFAFWLNMNESSSDGGEMTLCGIDNTRYNGRIAWQPLIAETYWQIQMDAVSVGRSRVSGPIAAVVDTGTSLIVGPTKAVNKIMQALGATQMDGQSMVDCSTVNSLPNITFTLGRTAFSLTPYDYLFQFSDGGCVVGIEAGDVGPPMGPFWILGDVFIGKYFSVFDHGNKRVGFAEAI</sequence>